<feature type="active site" description="Nucleophile" evidence="4">
    <location>
        <position position="413"/>
    </location>
</feature>
<feature type="binding site" evidence="4">
    <location>
        <position position="288"/>
    </location>
    <ligand>
        <name>S-adenosyl-L-methionine</name>
        <dbReference type="ChEBI" id="CHEBI:59789"/>
    </ligand>
</feature>
<feature type="binding site" evidence="4">
    <location>
        <position position="338"/>
    </location>
    <ligand>
        <name>S-adenosyl-L-methionine</name>
        <dbReference type="ChEBI" id="CHEBI:59789"/>
    </ligand>
</feature>
<comment type="caution">
    <text evidence="7">The sequence shown here is derived from an EMBL/GenBank/DDBJ whole genome shotgun (WGS) entry which is preliminary data.</text>
</comment>
<organism evidence="7 8">
    <name type="scientific">Lacticaseibacillus paracasei NRIC 0644</name>
    <dbReference type="NCBI Taxonomy" id="1435038"/>
    <lineage>
        <taxon>Bacteria</taxon>
        <taxon>Bacillati</taxon>
        <taxon>Bacillota</taxon>
        <taxon>Bacilli</taxon>
        <taxon>Lactobacillales</taxon>
        <taxon>Lactobacillaceae</taxon>
        <taxon>Lacticaseibacillus</taxon>
    </lineage>
</organism>
<evidence type="ECO:0000313" key="8">
    <source>
        <dbReference type="Proteomes" id="UP000032552"/>
    </source>
</evidence>
<evidence type="ECO:0000256" key="2">
    <source>
        <dbReference type="ARBA" id="ARBA00022679"/>
    </source>
</evidence>
<feature type="active site" evidence="5">
    <location>
        <position position="413"/>
    </location>
</feature>
<feature type="binding site" evidence="4">
    <location>
        <position position="317"/>
    </location>
    <ligand>
        <name>S-adenosyl-L-methionine</name>
        <dbReference type="ChEBI" id="CHEBI:59789"/>
    </ligand>
</feature>
<gene>
    <name evidence="7" type="ORF">LC0644_2310</name>
</gene>
<feature type="domain" description="TRAM" evidence="6">
    <location>
        <begin position="4"/>
        <end position="62"/>
    </location>
</feature>
<dbReference type="FunFam" id="2.40.50.140:FF:000097">
    <property type="entry name" value="23S rRNA (uracil(1939)-C(5))-methyltransferase RlmD"/>
    <property type="match status" value="1"/>
</dbReference>
<dbReference type="InterPro" id="IPR029063">
    <property type="entry name" value="SAM-dependent_MTases_sf"/>
</dbReference>
<evidence type="ECO:0000259" key="6">
    <source>
        <dbReference type="PROSITE" id="PS50926"/>
    </source>
</evidence>
<dbReference type="SUPFAM" id="SSF53335">
    <property type="entry name" value="S-adenosyl-L-methionine-dependent methyltransferases"/>
    <property type="match status" value="1"/>
</dbReference>
<proteinExistence type="inferred from homology"/>
<dbReference type="SMR" id="A0A0C9PS24"/>
<evidence type="ECO:0000313" key="7">
    <source>
        <dbReference type="EMBL" id="GAN37721.1"/>
    </source>
</evidence>
<dbReference type="Pfam" id="PF05958">
    <property type="entry name" value="tRNA_U5-meth_tr"/>
    <property type="match status" value="1"/>
</dbReference>
<keyword evidence="2 4" id="KW-0808">Transferase</keyword>
<dbReference type="NCBIfam" id="TIGR00479">
    <property type="entry name" value="rumA"/>
    <property type="match status" value="1"/>
</dbReference>
<dbReference type="GO" id="GO:0070475">
    <property type="term" value="P:rRNA base methylation"/>
    <property type="evidence" value="ECO:0007669"/>
    <property type="project" value="TreeGrafter"/>
</dbReference>
<dbReference type="GO" id="GO:0070041">
    <property type="term" value="F:rRNA (uridine-C5-)-methyltransferase activity"/>
    <property type="evidence" value="ECO:0007669"/>
    <property type="project" value="UniProtKB-ARBA"/>
</dbReference>
<accession>A0A0C9PS24</accession>
<dbReference type="PANTHER" id="PTHR11061">
    <property type="entry name" value="RNA M5U METHYLTRANSFERASE"/>
    <property type="match status" value="1"/>
</dbReference>
<keyword evidence="1 4" id="KW-0489">Methyltransferase</keyword>
<dbReference type="InterPro" id="IPR012340">
    <property type="entry name" value="NA-bd_OB-fold"/>
</dbReference>
<dbReference type="PANTHER" id="PTHR11061:SF45">
    <property type="match status" value="1"/>
</dbReference>
<dbReference type="RefSeq" id="WP_003602689.1">
    <property type="nucleotide sequence ID" value="NZ_BAYM01000247.1"/>
</dbReference>
<dbReference type="FunFam" id="2.40.50.1070:FF:000003">
    <property type="entry name" value="23S rRNA (Uracil-5-)-methyltransferase RumA"/>
    <property type="match status" value="1"/>
</dbReference>
<evidence type="ECO:0000256" key="4">
    <source>
        <dbReference type="PROSITE-ProRule" id="PRU01024"/>
    </source>
</evidence>
<dbReference type="AlphaFoldDB" id="A0A0C9PS24"/>
<evidence type="ECO:0000256" key="1">
    <source>
        <dbReference type="ARBA" id="ARBA00022603"/>
    </source>
</evidence>
<dbReference type="PROSITE" id="PS01230">
    <property type="entry name" value="TRMA_1"/>
    <property type="match status" value="1"/>
</dbReference>
<dbReference type="Gene3D" id="3.40.50.150">
    <property type="entry name" value="Vaccinia Virus protein VP39"/>
    <property type="match status" value="1"/>
</dbReference>
<name>A0A0C9PS24_LACPA</name>
<sequence length="455" mass="50262">MAVTVKIGQRFPLTIKRLDINGAGIGYYQRKITFVTGALPQEVVVAEVTGIHDRYLEAKVHKIRTASPNRVTPAEPLFGQIGGVELNHLAYPAQLRFKRDVVAQSLAKFKPTGWTHYDLRPTIGMAQPTHYRNKAQFPVRVIDGHVRAGLYAPNSHHLIPLTKFLTQAPLTMKVVTTLCQILEQLQIPIYNEKKRSGIVKTLVVRESFATKEVQVTFITNSPKLPHEGELLNAIATQLPMVVSIAQNINPGETSLIWGKESRLLAGLPYIQETLLGRTFQLSPQAFLQLNPKQTETLYTLAAKALDLGPHDTLIDAYCGIGTVGISLAKGNQPIYGMDTIAEGIADAKANAKANGLTNAHYSVGKAEDIFPKWVQEGMKPDAVIVDPPRAGLERAFIDALLELDPPKFVYISCNPSTLARDLVSLTKRYKVDWIQSIDMFPQTARCEAVVKFTRA</sequence>
<dbReference type="InterPro" id="IPR030390">
    <property type="entry name" value="MeTrfase_TrmA_AS"/>
</dbReference>
<dbReference type="InterPro" id="IPR002792">
    <property type="entry name" value="TRAM_dom"/>
</dbReference>
<evidence type="ECO:0000256" key="5">
    <source>
        <dbReference type="PROSITE-ProRule" id="PRU10015"/>
    </source>
</evidence>
<feature type="binding site" evidence="4">
    <location>
        <position position="386"/>
    </location>
    <ligand>
        <name>S-adenosyl-L-methionine</name>
        <dbReference type="ChEBI" id="CHEBI:59789"/>
    </ligand>
</feature>
<dbReference type="PROSITE" id="PS50926">
    <property type="entry name" value="TRAM"/>
    <property type="match status" value="1"/>
</dbReference>
<dbReference type="InterPro" id="IPR010280">
    <property type="entry name" value="U5_MeTrfase_fam"/>
</dbReference>
<dbReference type="EMBL" id="BAYM01000247">
    <property type="protein sequence ID" value="GAN37721.1"/>
    <property type="molecule type" value="Genomic_DNA"/>
</dbReference>
<dbReference type="Gene3D" id="2.40.50.1070">
    <property type="match status" value="1"/>
</dbReference>
<keyword evidence="3 4" id="KW-0949">S-adenosyl-L-methionine</keyword>
<evidence type="ECO:0000256" key="3">
    <source>
        <dbReference type="ARBA" id="ARBA00022691"/>
    </source>
</evidence>
<reference evidence="8" key="1">
    <citation type="submission" date="2014-05" db="EMBL/GenBank/DDBJ databases">
        <title>Whole genome sequencing of Lactobacillus casei NRIC0644.</title>
        <authorList>
            <person name="Atarashi H."/>
            <person name="Yoshida Y."/>
            <person name="Fujimura S."/>
            <person name="Tanaka N."/>
            <person name="Shiwa Y."/>
            <person name="Yoshikawa H."/>
            <person name="Okada S."/>
            <person name="Nakagawa J."/>
        </authorList>
    </citation>
    <scope>NUCLEOTIDE SEQUENCE [LARGE SCALE GENOMIC DNA]</scope>
    <source>
        <strain evidence="8">NRIC0644</strain>
    </source>
</reference>
<dbReference type="PROSITE" id="PS51687">
    <property type="entry name" value="SAM_MT_RNA_M5U"/>
    <property type="match status" value="1"/>
</dbReference>
<dbReference type="Gene3D" id="2.40.50.140">
    <property type="entry name" value="Nucleic acid-binding proteins"/>
    <property type="match status" value="1"/>
</dbReference>
<dbReference type="SUPFAM" id="SSF50249">
    <property type="entry name" value="Nucleic acid-binding proteins"/>
    <property type="match status" value="1"/>
</dbReference>
<comment type="similarity">
    <text evidence="4">Belongs to the class I-like SAM-binding methyltransferase superfamily. RNA M5U methyltransferase family.</text>
</comment>
<dbReference type="FunFam" id="3.40.50.150:FF:000009">
    <property type="entry name" value="23S rRNA (Uracil(1939)-C(5))-methyltransferase RlmD"/>
    <property type="match status" value="1"/>
</dbReference>
<dbReference type="Proteomes" id="UP000032552">
    <property type="component" value="Unassembled WGS sequence"/>
</dbReference>
<dbReference type="Pfam" id="PF01938">
    <property type="entry name" value="TRAM"/>
    <property type="match status" value="1"/>
</dbReference>
<protein>
    <submittedName>
        <fullName evidence="7">tRNA (Uracil-5-)-methyltransferase-like protein</fullName>
    </submittedName>
</protein>